<name>A0ABT7L294_9BACI</name>
<proteinExistence type="predicted"/>
<dbReference type="EMBL" id="JASTZU010000019">
    <property type="protein sequence ID" value="MDL4839953.1"/>
    <property type="molecule type" value="Genomic_DNA"/>
</dbReference>
<feature type="transmembrane region" description="Helical" evidence="1">
    <location>
        <begin position="393"/>
        <end position="415"/>
    </location>
</feature>
<evidence type="ECO:0000313" key="2">
    <source>
        <dbReference type="EMBL" id="MDL4839953.1"/>
    </source>
</evidence>
<comment type="caution">
    <text evidence="2">The sequence shown here is derived from an EMBL/GenBank/DDBJ whole genome shotgun (WGS) entry which is preliminary data.</text>
</comment>
<evidence type="ECO:0000313" key="3">
    <source>
        <dbReference type="Proteomes" id="UP001235343"/>
    </source>
</evidence>
<dbReference type="Proteomes" id="UP001235343">
    <property type="component" value="Unassembled WGS sequence"/>
</dbReference>
<gene>
    <name evidence="2" type="ORF">QQS35_05720</name>
</gene>
<feature type="transmembrane region" description="Helical" evidence="1">
    <location>
        <begin position="459"/>
        <end position="480"/>
    </location>
</feature>
<dbReference type="RefSeq" id="WP_285930952.1">
    <property type="nucleotide sequence ID" value="NZ_JASTZU010000019.1"/>
</dbReference>
<accession>A0ABT7L294</accession>
<protein>
    <submittedName>
        <fullName evidence="2">Uncharacterized protein</fullName>
    </submittedName>
</protein>
<evidence type="ECO:0000256" key="1">
    <source>
        <dbReference type="SAM" id="Phobius"/>
    </source>
</evidence>
<keyword evidence="1" id="KW-0472">Membrane</keyword>
<reference evidence="2 3" key="1">
    <citation type="submission" date="2023-06" db="EMBL/GenBank/DDBJ databases">
        <title>Aquibacillus rhizosphaerae LR5S19.</title>
        <authorList>
            <person name="Sun J.-Q."/>
        </authorList>
    </citation>
    <scope>NUCLEOTIDE SEQUENCE [LARGE SCALE GENOMIC DNA]</scope>
    <source>
        <strain evidence="2 3">LR5S19</strain>
    </source>
</reference>
<feature type="transmembrane region" description="Helical" evidence="1">
    <location>
        <begin position="492"/>
        <end position="515"/>
    </location>
</feature>
<organism evidence="2 3">
    <name type="scientific">Aquibacillus rhizosphaerae</name>
    <dbReference type="NCBI Taxonomy" id="3051431"/>
    <lineage>
        <taxon>Bacteria</taxon>
        <taxon>Bacillati</taxon>
        <taxon>Bacillota</taxon>
        <taxon>Bacilli</taxon>
        <taxon>Bacillales</taxon>
        <taxon>Bacillaceae</taxon>
        <taxon>Aquibacillus</taxon>
    </lineage>
</organism>
<keyword evidence="1" id="KW-0812">Transmembrane</keyword>
<sequence>MKIIKRFYWILPLLLIVGNISLLFFQNLTEVTEPPAENWSRDLTIGETNINNYPLISLNNEGNVELIEIAKDSLRQKTYNESFEVIEEKQLADIPVNKWTQIFMQEDTLLYFDYHHIYDASSKKIVTDVDKFYPLDNSLLYLIDNQLFYLDPITTESSLITTLENKFDKLVPISTEQGIKILTYYRENEELLVSVYNIIDFEAERTYQESFTVPFNEEIREIAFAYDDDKFSFLFNTEIKATNANQPIHTTYLYESSKATLEKITLNDPKGMGELEGINDMSVTYEDQKLKLLFSATGRTNTKYREAFAFNIYEAILSNENFDIYRRSNTAYLSAKPQWVSPNIISWIEIDSEANPISISSNESALINKTQGVNANDLISGLGKTIGMLSVSFLATLLATMWVIGPIFILVILYITKRSLLDRDLNWVFHLGLVSYVISFLLFKDSFFIDNIYTYAPDYLTFTGSSYVYLFVFGAIAYFCSKQAAKQNDWGIFIKLFYLIAIHILLLSVFFGPYFM</sequence>
<keyword evidence="3" id="KW-1185">Reference proteome</keyword>
<feature type="transmembrane region" description="Helical" evidence="1">
    <location>
        <begin position="7"/>
        <end position="25"/>
    </location>
</feature>
<keyword evidence="1" id="KW-1133">Transmembrane helix</keyword>
<feature type="transmembrane region" description="Helical" evidence="1">
    <location>
        <begin position="427"/>
        <end position="447"/>
    </location>
</feature>